<evidence type="ECO:0000256" key="7">
    <source>
        <dbReference type="ARBA" id="ARBA00035192"/>
    </source>
</evidence>
<evidence type="ECO:0000256" key="3">
    <source>
        <dbReference type="ARBA" id="ARBA00022946"/>
    </source>
</evidence>
<organism evidence="10 11">
    <name type="scientific">Clavelina lepadiformis</name>
    <name type="common">Light-bulb sea squirt</name>
    <name type="synonym">Ascidia lepadiformis</name>
    <dbReference type="NCBI Taxonomy" id="159417"/>
    <lineage>
        <taxon>Eukaryota</taxon>
        <taxon>Metazoa</taxon>
        <taxon>Chordata</taxon>
        <taxon>Tunicata</taxon>
        <taxon>Ascidiacea</taxon>
        <taxon>Aplousobranchia</taxon>
        <taxon>Clavelinidae</taxon>
        <taxon>Clavelina</taxon>
    </lineage>
</organism>
<evidence type="ECO:0000313" key="11">
    <source>
        <dbReference type="Proteomes" id="UP001642483"/>
    </source>
</evidence>
<dbReference type="PANTHER" id="PTHR13359:SF2">
    <property type="entry name" value="LARGE RIBOSOMAL SUBUNIT PROTEIN ML40"/>
    <property type="match status" value="1"/>
</dbReference>
<dbReference type="Gene3D" id="6.10.250.3440">
    <property type="match status" value="1"/>
</dbReference>
<comment type="similarity">
    <text evidence="2">Belongs to the mitochondrion-specific ribosomal protein mL40 family.</text>
</comment>
<evidence type="ECO:0000256" key="9">
    <source>
        <dbReference type="SAM" id="MobiDB-lite"/>
    </source>
</evidence>
<dbReference type="Pfam" id="PF09812">
    <property type="entry name" value="MRP-L28"/>
    <property type="match status" value="1"/>
</dbReference>
<keyword evidence="8" id="KW-0175">Coiled coil</keyword>
<proteinExistence type="inferred from homology"/>
<evidence type="ECO:0000256" key="2">
    <source>
        <dbReference type="ARBA" id="ARBA00009360"/>
    </source>
</evidence>
<comment type="caution">
    <text evidence="10">The sequence shown here is derived from an EMBL/GenBank/DDBJ whole genome shotgun (WGS) entry which is preliminary data.</text>
</comment>
<keyword evidence="5" id="KW-0496">Mitochondrion</keyword>
<feature type="coiled-coil region" evidence="8">
    <location>
        <begin position="119"/>
        <end position="146"/>
    </location>
</feature>
<comment type="subcellular location">
    <subcellularLocation>
        <location evidence="1">Mitochondrion</location>
    </subcellularLocation>
</comment>
<evidence type="ECO:0000256" key="5">
    <source>
        <dbReference type="ARBA" id="ARBA00023128"/>
    </source>
</evidence>
<keyword evidence="11" id="KW-1185">Reference proteome</keyword>
<keyword evidence="6" id="KW-0687">Ribonucleoprotein</keyword>
<reference evidence="10 11" key="1">
    <citation type="submission" date="2024-02" db="EMBL/GenBank/DDBJ databases">
        <authorList>
            <person name="Daric V."/>
            <person name="Darras S."/>
        </authorList>
    </citation>
    <scope>NUCLEOTIDE SEQUENCE [LARGE SCALE GENOMIC DNA]</scope>
</reference>
<evidence type="ECO:0000256" key="8">
    <source>
        <dbReference type="SAM" id="Coils"/>
    </source>
</evidence>
<dbReference type="PANTHER" id="PTHR13359">
    <property type="entry name" value="39S RIBOSOMAL PROTEIN L40, MITOCHONDRIAL"/>
    <property type="match status" value="1"/>
</dbReference>
<evidence type="ECO:0000256" key="1">
    <source>
        <dbReference type="ARBA" id="ARBA00004173"/>
    </source>
</evidence>
<dbReference type="Proteomes" id="UP001642483">
    <property type="component" value="Unassembled WGS sequence"/>
</dbReference>
<keyword evidence="4" id="KW-0689">Ribosomal protein</keyword>
<gene>
    <name evidence="10" type="ORF">CVLEPA_LOCUS7007</name>
</gene>
<feature type="region of interest" description="Disordered" evidence="9">
    <location>
        <begin position="165"/>
        <end position="188"/>
    </location>
</feature>
<evidence type="ECO:0000313" key="10">
    <source>
        <dbReference type="EMBL" id="CAK8677649.1"/>
    </source>
</evidence>
<sequence>MALKKVFFSLPVCSSRWISTSCSRSAGFQGSKANIPLEMKLRMIERKKRRVEKLSKQPLAFIPITDFFIPYSWKMDKRARSKLEISEEEEDKRVLLEKEWARKTFRSRKQESWKIKLLLRHQQRALEELRQESEKLYNAALQCEDLSIPFTCRGPVQSTPLEGYLPPLGGYEHTDPLFSKDDLSLPEV</sequence>
<evidence type="ECO:0000256" key="6">
    <source>
        <dbReference type="ARBA" id="ARBA00023274"/>
    </source>
</evidence>
<evidence type="ECO:0000256" key="4">
    <source>
        <dbReference type="ARBA" id="ARBA00022980"/>
    </source>
</evidence>
<keyword evidence="3" id="KW-0809">Transit peptide</keyword>
<accession>A0ABP0FD92</accession>
<dbReference type="InterPro" id="IPR039145">
    <property type="entry name" value="Ribosomal_mL40_metazoa/plant"/>
</dbReference>
<name>A0ABP0FD92_CLALP</name>
<dbReference type="InterPro" id="IPR019192">
    <property type="entry name" value="Ribosomal_mL40"/>
</dbReference>
<dbReference type="EMBL" id="CAWYQH010000046">
    <property type="protein sequence ID" value="CAK8677649.1"/>
    <property type="molecule type" value="Genomic_DNA"/>
</dbReference>
<feature type="compositionally biased region" description="Basic and acidic residues" evidence="9">
    <location>
        <begin position="172"/>
        <end position="188"/>
    </location>
</feature>
<protein>
    <recommendedName>
        <fullName evidence="7">Large ribosomal subunit protein mL40</fullName>
    </recommendedName>
</protein>